<keyword evidence="6" id="KW-1185">Reference proteome</keyword>
<dbReference type="Pfam" id="PF19081">
    <property type="entry name" value="Ig_7"/>
    <property type="match status" value="1"/>
</dbReference>
<feature type="domain" description="Ig-like" evidence="2">
    <location>
        <begin position="309"/>
        <end position="386"/>
    </location>
</feature>
<dbReference type="EMBL" id="BHXQ01000004">
    <property type="protein sequence ID" value="GCC52388.1"/>
    <property type="molecule type" value="Genomic_DNA"/>
</dbReference>
<evidence type="ECO:0000259" key="2">
    <source>
        <dbReference type="Pfam" id="PF19081"/>
    </source>
</evidence>
<dbReference type="Proteomes" id="UP000288227">
    <property type="component" value="Unassembled WGS sequence"/>
</dbReference>
<sequence length="2836" mass="303976">MRNAVLVCLLGCVSLCYGRSLEKTIHSEGKGVPPSYSVTISGPTTALAGESQSFTATWRDRFNNVVAPPSSGFPAFWEANGGTVLSQNATSCTIQWSSGFSLGIVAYEKTTSDDSYFAFLNVSIADNSPIAPATTYTITNNCSATLITRLSNPPSDVDWFWQTTPLGTSTELGNQSTLNRTLKVTHNIYLRARSKSAPYLWSQTSQNAGEISVISPVTNPGTISSLNTTICSGSSAGLYETSSASGTFTYQWMRSSDNVNWVPINGATDIDYPPAALANSTYFARSATNICGSSLTNKILINVHPTLGAPSIQNNSICESGSIAVTPGTNANATRWYATATGGNEIPTSNNNSPFTSITTTYYLSSYNILTDCESKPRIPVTVTVNTRPNVAVSSASQATCSGQMMTTVNLTNPNGVSGTTYGWTVSAPNITGAGGGTASAITQTLSQTTSTNQTATYTITPTANGCNGTAVTHTVTVKPRPTIAVSSASQSACSGQMMAIVNITNPNGVSGTTYSWTVSAPNITGTSGGTASAIKQTLSQTTSTNQTATYTITPTANGCSGSAAIHTVTVKPQPTVAVSSASQSICSGQVMSSINLTNPNAVGGTTYGWTVSAPNITGASGGATSVIGQTLSQTTSTNQTATYTVTPTANSCSGTAVIHTVTVKPRPTVAVSSASQSTCSGQVMSTVNITNPNAVSGTTYGWTVSAPNISGASGGSTSAIAQTLSQTTSTNQTATYTITPTANGCSGTTVAHSVTVKPRPTVAVSSASQSTCSGQVMSTVNISNPNAVSGTTYGWTVSAPNISGASVGSASAIGQTLSQTTSTNQTATYTVTPTANGCSGTAVAHTVTVKPRPTVAVSSASQSICSGQVMSTVNITNPNAVSGTTYGWTVSAPNITGASGGSTASIAQTLSQTTPTNQTATYTVTPTANGCSGTAVTHIATVNSTSVGGTIASNVEAYGVATGILTLSGKNGAVQKWQQKIGSGSWTDIANTTTSLAYNNINTSTYYRAVVKSGVCAAQNSTETAVLIYDVPAISIQGNSSIPAGGSTTIASSSNLFSYQWYRNNQLLAGQSSSTLVVTKPGLYKVAAKTTSTSPVFTTGEMEISRNRYNPLVDMNYVTTYSFNIAGVNEQTDLYDLEVEDYSESTTYFDGLGRPVQSVALGAAGNGNDLISPVEYDAFGREAKKYLPYAHANRDGRYQPTALADQSNFYSNAGDKVADDIAPFSETIFEPSPLNRIIKQGSPGVDWQPNGDHTYNAADHTVKYSYEFNQANEVLQWTFTYPTEEYTTSALNAFGKVEAGTVATPVFYPANQLYKNKTKDEQGNQVIEYVDKEGRTILKRVQVVTGNPSSTDVDRDTNWASTYFIYDDFGNLVCVIPPEPSKRLATQYFYTSSTETIKNNFLKRWAFRYRYDSRQRMIMKQVPGAEPVYMVYDDRDRLVMTQDGSQRSLSGRPWTFTKYDALNRPIATGLKDTTISVVLTQSQMQALVNNFYAKDSSKYYEEYIGTAPGNLHGYSNQSFPTTHSAYGATVGSPNESYFLTLSYYDDYTSINSWGSDYDYDDLNLQSTKDGVNYHQPDNFNNRVRGQVTATKTKVLDGGKVGGYTWLKAVNYYDDKYRLIQSISDNYKGGTDRITNVFDFVGKVLTTSTVHITQDVNWKDLVNTTVVGNKLLSGSTFANGWGNSGAASVETSQSNQDVWMKFNIVQMSGNTIIGLTDQSLDAGYTTIDYGFYITGGSLRIYENGANKLTVGSGHKSGDELKIVREGTSIKYFKNNEFLYTSLTPSSNSLLVDVAFYHNNIAVSNVRTSFTQSDINTTRRFDYDRAGRLIDTWHSFNGQPEILLTHNEYNELGQLVDKKLHSILADASDAKQSVDYAYNIRGWLTHINDAALMAQAQEAKDYFGMELAYNTDLGTGNPSDKLQFNGNINAMKWSNNQGFGDQKENAYNFTYDPLNRLKTADFKQKDMSSWGLAKHRDANGIMQSVNAFKEHISSYDLNGNIMQLQRSGQDGSLIDDLTYSYGANPSAQSNKLFRVTDVADDINGFKELNSTIDDYVYDNNGNITLDRNKSTEELVANGEFDNGSANWTTTEPTRLSFVNSRIEISAGTLESVITQETLIKRSTHHVVSYVLVRTSTTGSVNIRVGSSSTNYSLTSSGSLSIFTSSNGTSDVKIIASPDFSGYIESISVHAATAITYNYLNLPETVKRGDEGSIQYIYTATGQKLAQVVTEGIKTKTTDYAGEFIYQNDTLQFVNHEEGRIIPSPLSSGEGQGGEAQAEYQYHLKDHLGNVRVTFTSVPEVEETLGTLETTNENEERANFLKYDDIRKVNSTLFDHTNTGSTQYAMRLSGTAEEKYGLARSIAVMPGDVLSAEVFAKYVDLSDPDVETFLEDLIANIIAGTADPGVVIDGGNFGSPGALTMPFGTILNKTEEGPGAPKAYLNWIVFDKNFVPIDSKSGFDRISTSAKENGGFAPEGVAHEQLVTPTIEITEPGYVYIYLSNEEAGTEVYFDDFKVTHTKSPVLEENFYYPFGMIAERNSREGMTEQSYLYNGKELQDELDLGWLDFGFRFYDPAIGKFTGIDPLATKYHWLTPYNYAENSPVANIDLWGLQRYYAANGSLLGQVGDNTDVRVVNSTMTNDQALENIQSGGAGSTQTLMDNSVTFADYFTTVSDVTNDAALQTYSNNGSNCFDAAAAQLKDAGVTQTGPGDAIQTLVNTTKDPGLTADAFGGAIRVQTELNNGNPVMVGVKETKTDGTAPDPGNRNSNTGHFVVIRSVTVAADGTVTFNYLDNAKSSTGKNANNNFTLNTTTGGMSDTTTPGGRTTYSSYEVSEVRKNN</sequence>
<proteinExistence type="predicted"/>
<gene>
    <name evidence="5" type="ORF">SanaruYs_26250</name>
</gene>
<dbReference type="InterPro" id="IPR045619">
    <property type="entry name" value="DUF6443"/>
</dbReference>
<dbReference type="Gene3D" id="2.180.10.10">
    <property type="entry name" value="RHS repeat-associated core"/>
    <property type="match status" value="4"/>
</dbReference>
<dbReference type="RefSeq" id="WP_127123023.1">
    <property type="nucleotide sequence ID" value="NZ_BHXQ01000004.1"/>
</dbReference>
<feature type="domain" description="PKD-like" evidence="3">
    <location>
        <begin position="585"/>
        <end position="668"/>
    </location>
</feature>
<feature type="compositionally biased region" description="Low complexity" evidence="1">
    <location>
        <begin position="2805"/>
        <end position="2820"/>
    </location>
</feature>
<dbReference type="Pfam" id="PF20041">
    <property type="entry name" value="DUF6443"/>
    <property type="match status" value="1"/>
</dbReference>
<comment type="caution">
    <text evidence="5">The sequence shown here is derived from an EMBL/GenBank/DDBJ whole genome shotgun (WGS) entry which is preliminary data.</text>
</comment>
<evidence type="ECO:0000256" key="1">
    <source>
        <dbReference type="SAM" id="MobiDB-lite"/>
    </source>
</evidence>
<feature type="domain" description="PKD-like" evidence="3">
    <location>
        <begin position="492"/>
        <end position="575"/>
    </location>
</feature>
<accession>A0A401UBV1</accession>
<evidence type="ECO:0000313" key="6">
    <source>
        <dbReference type="Proteomes" id="UP000288227"/>
    </source>
</evidence>
<feature type="region of interest" description="Disordered" evidence="1">
    <location>
        <begin position="2805"/>
        <end position="2836"/>
    </location>
</feature>
<reference evidence="5 6" key="1">
    <citation type="submission" date="2018-11" db="EMBL/GenBank/DDBJ databases">
        <title>Chryseotalea sanarue gen. nov., sp., nov., a member of the family Cytophagaceae, isolated from a brackish lake in Hamamatsu Japan.</title>
        <authorList>
            <person name="Maejima Y."/>
            <person name="Iino T."/>
            <person name="Muraguchi Y."/>
            <person name="Fukuda K."/>
            <person name="Ohkuma M."/>
            <person name="Moriuchi R."/>
            <person name="Dohra H."/>
            <person name="Kimbara K."/>
            <person name="Shintani M."/>
        </authorList>
    </citation>
    <scope>NUCLEOTIDE SEQUENCE [LARGE SCALE GENOMIC DNA]</scope>
    <source>
        <strain evidence="5 6">Ys</strain>
    </source>
</reference>
<feature type="domain" description="PKD-like" evidence="3">
    <location>
        <begin position="864"/>
        <end position="945"/>
    </location>
</feature>
<dbReference type="NCBIfam" id="TIGR03696">
    <property type="entry name" value="Rhs_assc_core"/>
    <property type="match status" value="1"/>
</dbReference>
<evidence type="ECO:0000259" key="4">
    <source>
        <dbReference type="Pfam" id="PF20041"/>
    </source>
</evidence>
<feature type="domain" description="PKD-like" evidence="3">
    <location>
        <begin position="771"/>
        <end position="854"/>
    </location>
</feature>
<protein>
    <submittedName>
        <fullName evidence="5">Uncharacterized protein</fullName>
    </submittedName>
</protein>
<dbReference type="Pfam" id="PF19406">
    <property type="entry name" value="PKD_5"/>
    <property type="match status" value="6"/>
</dbReference>
<evidence type="ECO:0000259" key="3">
    <source>
        <dbReference type="Pfam" id="PF19406"/>
    </source>
</evidence>
<dbReference type="InterPro" id="IPR044023">
    <property type="entry name" value="Ig_7"/>
</dbReference>
<dbReference type="InterPro" id="IPR022385">
    <property type="entry name" value="Rhs_assc_core"/>
</dbReference>
<dbReference type="OrthoDB" id="976756at2"/>
<organism evidence="5 6">
    <name type="scientific">Chryseotalea sanaruensis</name>
    <dbReference type="NCBI Taxonomy" id="2482724"/>
    <lineage>
        <taxon>Bacteria</taxon>
        <taxon>Pseudomonadati</taxon>
        <taxon>Bacteroidota</taxon>
        <taxon>Cytophagia</taxon>
        <taxon>Cytophagales</taxon>
        <taxon>Chryseotaleaceae</taxon>
        <taxon>Chryseotalea</taxon>
    </lineage>
</organism>
<feature type="domain" description="DUF6443" evidence="4">
    <location>
        <begin position="1129"/>
        <end position="1257"/>
    </location>
</feature>
<feature type="domain" description="PKD-like" evidence="3">
    <location>
        <begin position="678"/>
        <end position="761"/>
    </location>
</feature>
<evidence type="ECO:0000313" key="5">
    <source>
        <dbReference type="EMBL" id="GCC52388.1"/>
    </source>
</evidence>
<name>A0A401UBV1_9BACT</name>
<feature type="domain" description="PKD-like" evidence="3">
    <location>
        <begin position="399"/>
        <end position="482"/>
    </location>
</feature>
<dbReference type="InterPro" id="IPR045828">
    <property type="entry name" value="PKD_Bacteroidetes"/>
</dbReference>